<name>A0ABN8II27_9NEOP</name>
<feature type="non-terminal residue" evidence="1">
    <location>
        <position position="274"/>
    </location>
</feature>
<evidence type="ECO:0000313" key="2">
    <source>
        <dbReference type="Proteomes" id="UP000837857"/>
    </source>
</evidence>
<sequence length="274" mass="30930">MANLSGVENMQKKLVGSLTHKMTEFEDRLKAASNPTNLTLLQLQNEYYTFKELVSSVLKLMQQQIQECVESLDYINMHKRRKALVFNGIVESSNENIMQKVLPLLHEKMGLTNIDNSSIKQCYRLNAPLGNRPRPVIVYFCEHHIKNQVWNAKSKLKGSAISVSEFLTKTRQSILKNARNHFGMRNVWSYDGAIYIKLAEGRAKITSQLVLDDLIAKFPDINLSSVAAEPPSTSQVKQVANASPPVQLEKVQRLQPTSVASGNAMKTRRFATKK</sequence>
<dbReference type="Gene3D" id="3.30.70.1820">
    <property type="entry name" value="L1 transposable element, RRM domain"/>
    <property type="match status" value="1"/>
</dbReference>
<proteinExistence type="predicted"/>
<dbReference type="EMBL" id="OW152837">
    <property type="protein sequence ID" value="CAH2058110.1"/>
    <property type="molecule type" value="Genomic_DNA"/>
</dbReference>
<keyword evidence="2" id="KW-1185">Reference proteome</keyword>
<dbReference type="Proteomes" id="UP000837857">
    <property type="component" value="Chromosome 25"/>
</dbReference>
<gene>
    <name evidence="1" type="ORF">IPOD504_LOCUS10444</name>
</gene>
<accession>A0ABN8II27</accession>
<evidence type="ECO:0000313" key="1">
    <source>
        <dbReference type="EMBL" id="CAH2058110.1"/>
    </source>
</evidence>
<protein>
    <submittedName>
        <fullName evidence="1">Uncharacterized protein</fullName>
    </submittedName>
</protein>
<reference evidence="1" key="1">
    <citation type="submission" date="2022-03" db="EMBL/GenBank/DDBJ databases">
        <authorList>
            <person name="Martin H S."/>
        </authorList>
    </citation>
    <scope>NUCLEOTIDE SEQUENCE</scope>
</reference>
<organism evidence="1 2">
    <name type="scientific">Iphiclides podalirius</name>
    <name type="common">scarce swallowtail</name>
    <dbReference type="NCBI Taxonomy" id="110791"/>
    <lineage>
        <taxon>Eukaryota</taxon>
        <taxon>Metazoa</taxon>
        <taxon>Ecdysozoa</taxon>
        <taxon>Arthropoda</taxon>
        <taxon>Hexapoda</taxon>
        <taxon>Insecta</taxon>
        <taxon>Pterygota</taxon>
        <taxon>Neoptera</taxon>
        <taxon>Endopterygota</taxon>
        <taxon>Lepidoptera</taxon>
        <taxon>Glossata</taxon>
        <taxon>Ditrysia</taxon>
        <taxon>Papilionoidea</taxon>
        <taxon>Papilionidae</taxon>
        <taxon>Papilioninae</taxon>
        <taxon>Iphiclides</taxon>
    </lineage>
</organism>